<protein>
    <submittedName>
        <fullName evidence="2">Uncharacterized protein</fullName>
    </submittedName>
</protein>
<keyword evidence="1" id="KW-0175">Coiled coil</keyword>
<feature type="coiled-coil region" evidence="1">
    <location>
        <begin position="160"/>
        <end position="187"/>
    </location>
</feature>
<dbReference type="AlphaFoldDB" id="A0A9X0WDS3"/>
<sequence>MAGRYQDFHSKALVPGYRKRLREPVIHAIDHVVTLVDGFPAPLAAGPDGYRNDVRLAALFASIQDMLQLFSRDRALTDYRSGPEDRGSEQISALLLARRTERNILGMDLIGDQVRRDVAQVSVSFSGHHLLEPQASAEECQRLLKRRAFDHLLVLALGQIAETGMQRDDLQRQRDLLQRQLQAMKRGSLSFDTPEASRTEQAALQTELDSLAQQLQALGAHADVLKLHLDIVAERLATAEQQLRKQEVELCLSPMNIRLDRSDPSARQMVFQELESARGERASLLPVLIATRDLPHREDLVTAAERYL</sequence>
<evidence type="ECO:0000313" key="3">
    <source>
        <dbReference type="Proteomes" id="UP001138768"/>
    </source>
</evidence>
<dbReference type="EMBL" id="NRRY01000096">
    <property type="protein sequence ID" value="MBK1621653.1"/>
    <property type="molecule type" value="Genomic_DNA"/>
</dbReference>
<dbReference type="Proteomes" id="UP001138768">
    <property type="component" value="Unassembled WGS sequence"/>
</dbReference>
<evidence type="ECO:0000256" key="1">
    <source>
        <dbReference type="SAM" id="Coils"/>
    </source>
</evidence>
<reference evidence="2 3" key="1">
    <citation type="journal article" date="2020" name="Microorganisms">
        <title>Osmotic Adaptation and Compatible Solute Biosynthesis of Phototrophic Bacteria as Revealed from Genome Analyses.</title>
        <authorList>
            <person name="Imhoff J.F."/>
            <person name="Rahn T."/>
            <person name="Kunzel S."/>
            <person name="Keller A."/>
            <person name="Neulinger S.C."/>
        </authorList>
    </citation>
    <scope>NUCLEOTIDE SEQUENCE [LARGE SCALE GENOMIC DNA]</scope>
    <source>
        <strain evidence="2 3">DSM 25653</strain>
    </source>
</reference>
<accession>A0A9X0WDS3</accession>
<organism evidence="2 3">
    <name type="scientific">Lamprobacter modestohalophilus</name>
    <dbReference type="NCBI Taxonomy" id="1064514"/>
    <lineage>
        <taxon>Bacteria</taxon>
        <taxon>Pseudomonadati</taxon>
        <taxon>Pseudomonadota</taxon>
        <taxon>Gammaproteobacteria</taxon>
        <taxon>Chromatiales</taxon>
        <taxon>Chromatiaceae</taxon>
        <taxon>Lamprobacter</taxon>
    </lineage>
</organism>
<name>A0A9X0WDS3_9GAMM</name>
<proteinExistence type="predicted"/>
<gene>
    <name evidence="2" type="ORF">CKO42_25320</name>
</gene>
<comment type="caution">
    <text evidence="2">The sequence shown here is derived from an EMBL/GenBank/DDBJ whole genome shotgun (WGS) entry which is preliminary data.</text>
</comment>
<keyword evidence="3" id="KW-1185">Reference proteome</keyword>
<evidence type="ECO:0000313" key="2">
    <source>
        <dbReference type="EMBL" id="MBK1621653.1"/>
    </source>
</evidence>